<accession>A0A1Z4LWU5</accession>
<dbReference type="AlphaFoldDB" id="A0A1Z4LWU5"/>
<name>A0A1Z4LWU5_9CYAN</name>
<feature type="compositionally biased region" description="Low complexity" evidence="1">
    <location>
        <begin position="200"/>
        <end position="214"/>
    </location>
</feature>
<feature type="compositionally biased region" description="Basic residues" evidence="1">
    <location>
        <begin position="283"/>
        <end position="298"/>
    </location>
</feature>
<organism evidence="2 3">
    <name type="scientific">Calothrix parasitica NIES-267</name>
    <dbReference type="NCBI Taxonomy" id="1973488"/>
    <lineage>
        <taxon>Bacteria</taxon>
        <taxon>Bacillati</taxon>
        <taxon>Cyanobacteriota</taxon>
        <taxon>Cyanophyceae</taxon>
        <taxon>Nostocales</taxon>
        <taxon>Calotrichaceae</taxon>
        <taxon>Calothrix</taxon>
    </lineage>
</organism>
<feature type="compositionally biased region" description="Low complexity" evidence="1">
    <location>
        <begin position="120"/>
        <end position="192"/>
    </location>
</feature>
<protein>
    <submittedName>
        <fullName evidence="2">Uncharacterized protein</fullName>
    </submittedName>
</protein>
<evidence type="ECO:0000256" key="1">
    <source>
        <dbReference type="SAM" id="MobiDB-lite"/>
    </source>
</evidence>
<proteinExistence type="predicted"/>
<gene>
    <name evidence="2" type="ORF">NIES267_52000</name>
</gene>
<keyword evidence="3" id="KW-1185">Reference proteome</keyword>
<dbReference type="EMBL" id="AP018227">
    <property type="protein sequence ID" value="BAY85699.1"/>
    <property type="molecule type" value="Genomic_DNA"/>
</dbReference>
<dbReference type="Proteomes" id="UP000218418">
    <property type="component" value="Chromosome"/>
</dbReference>
<reference evidence="2 3" key="1">
    <citation type="submission" date="2017-06" db="EMBL/GenBank/DDBJ databases">
        <title>Genome sequencing of cyanobaciteial culture collection at National Institute for Environmental Studies (NIES).</title>
        <authorList>
            <person name="Hirose Y."/>
            <person name="Shimura Y."/>
            <person name="Fujisawa T."/>
            <person name="Nakamura Y."/>
            <person name="Kawachi M."/>
        </authorList>
    </citation>
    <scope>NUCLEOTIDE SEQUENCE [LARGE SCALE GENOMIC DNA]</scope>
    <source>
        <strain evidence="2 3">NIES-267</strain>
    </source>
</reference>
<feature type="region of interest" description="Disordered" evidence="1">
    <location>
        <begin position="69"/>
        <end position="304"/>
    </location>
</feature>
<sequence length="372" mass="40745">MLAQFQNLYPTSSLTTELLEIHHGKFIVRSSVEIEGVTRATGMAAAETIEEAEDRSRARALMVLAMKAEEPQAEATQKETKTSPNPSLEVLPNRSLTTAVTTAKEPKQSTNSKETHNSVSETQPTSSPQETPTPVSNTQPTSSPQETQTPTPETETPPIISPQETPTPVSNTQPISSPPETQTQTPETATPPIISPQEAPTSVSSTPPISSPPETETPDVFPGEDYSDMYSQEFDTPLPIPTDNEPEIDTPAENPDIPFDSPNEEEPTPAKTTSTSKSSTGRTTKKTTKTTTSKRKKKPEPIDLSDVIAKTDVQMERLKWTPQQGREYLIQTYNKRGRTLLTEEELLDFLQHLESIPTPQQELSEADPLAGF</sequence>
<evidence type="ECO:0000313" key="3">
    <source>
        <dbReference type="Proteomes" id="UP000218418"/>
    </source>
</evidence>
<feature type="compositionally biased region" description="Low complexity" evidence="1">
    <location>
        <begin position="271"/>
        <end position="282"/>
    </location>
</feature>
<evidence type="ECO:0000313" key="2">
    <source>
        <dbReference type="EMBL" id="BAY85699.1"/>
    </source>
</evidence>